<evidence type="ECO:0000256" key="1">
    <source>
        <dbReference type="PROSITE-ProRule" id="PRU00047"/>
    </source>
</evidence>
<dbReference type="GO" id="GO:0003676">
    <property type="term" value="F:nucleic acid binding"/>
    <property type="evidence" value="ECO:0007669"/>
    <property type="project" value="InterPro"/>
</dbReference>
<evidence type="ECO:0000313" key="6">
    <source>
        <dbReference type="RefSeq" id="XP_019703179.1"/>
    </source>
</evidence>
<accession>A0A6J0PDQ9</accession>
<feature type="domain" description="CCHC-type" evidence="4">
    <location>
        <begin position="137"/>
        <end position="152"/>
    </location>
</feature>
<evidence type="ECO:0000256" key="2">
    <source>
        <dbReference type="SAM" id="MobiDB-lite"/>
    </source>
</evidence>
<protein>
    <submittedName>
        <fullName evidence="6">Uncharacterized protein LOC109505220</fullName>
    </submittedName>
</protein>
<proteinExistence type="predicted"/>
<gene>
    <name evidence="6" type="primary">LOC109505220</name>
</gene>
<evidence type="ECO:0000259" key="4">
    <source>
        <dbReference type="PROSITE" id="PS50158"/>
    </source>
</evidence>
<dbReference type="Gene3D" id="4.10.60.10">
    <property type="entry name" value="Zinc finger, CCHC-type"/>
    <property type="match status" value="1"/>
</dbReference>
<keyword evidence="1" id="KW-0479">Metal-binding</keyword>
<dbReference type="PROSITE" id="PS50158">
    <property type="entry name" value="ZF_CCHC"/>
    <property type="match status" value="1"/>
</dbReference>
<evidence type="ECO:0000256" key="3">
    <source>
        <dbReference type="SAM" id="Phobius"/>
    </source>
</evidence>
<keyword evidence="5" id="KW-1185">Reference proteome</keyword>
<evidence type="ECO:0000313" key="5">
    <source>
        <dbReference type="Proteomes" id="UP000504607"/>
    </source>
</evidence>
<feature type="region of interest" description="Disordered" evidence="2">
    <location>
        <begin position="1"/>
        <end position="26"/>
    </location>
</feature>
<feature type="transmembrane region" description="Helical" evidence="3">
    <location>
        <begin position="29"/>
        <end position="48"/>
    </location>
</feature>
<dbReference type="InterPro" id="IPR036875">
    <property type="entry name" value="Znf_CCHC_sf"/>
</dbReference>
<keyword evidence="1" id="KW-0862">Zinc</keyword>
<reference evidence="6" key="1">
    <citation type="submission" date="2025-08" db="UniProtKB">
        <authorList>
            <consortium name="RefSeq"/>
        </authorList>
    </citation>
    <scope>IDENTIFICATION</scope>
</reference>
<dbReference type="InParanoid" id="A0A6J0PDQ9"/>
<dbReference type="InterPro" id="IPR001878">
    <property type="entry name" value="Znf_CCHC"/>
</dbReference>
<dbReference type="SMART" id="SM00343">
    <property type="entry name" value="ZnF_C2HC"/>
    <property type="match status" value="2"/>
</dbReference>
<name>A0A6J0PDQ9_ELAGV</name>
<dbReference type="RefSeq" id="XP_019703179.1">
    <property type="nucleotide sequence ID" value="XM_019847620.2"/>
</dbReference>
<keyword evidence="3" id="KW-0472">Membrane</keyword>
<dbReference type="AlphaFoldDB" id="A0A6J0PDQ9"/>
<dbReference type="Proteomes" id="UP000504607">
    <property type="component" value="Unplaced"/>
</dbReference>
<dbReference type="GO" id="GO:0008270">
    <property type="term" value="F:zinc ion binding"/>
    <property type="evidence" value="ECO:0007669"/>
    <property type="project" value="UniProtKB-KW"/>
</dbReference>
<keyword evidence="3" id="KW-0812">Transmembrane</keyword>
<dbReference type="SUPFAM" id="SSF57756">
    <property type="entry name" value="Retrovirus zinc finger-like domains"/>
    <property type="match status" value="1"/>
</dbReference>
<sequence>MAGAWRSIDRGRGGGGSRRGRSGGRGRRLGTRFPLVLLGILGVPLSMLDPLVPLKKQGTPDVDIAEGVIPTSTNHQGTLKKTWSDLLKSDPPINIQKNSFHSGLNSGHRSSVFKRELVKKPMTSGTRRAEAFPKGCCFRCGGRGHYWRECRNGVVCFICRGIGHSSCTCGLGRKKMELNEVVFSPEKLESSQVFLPTEAQHVRRYNEWSRAGVMKVACSHSGVRPPGPVRMTQVLWRFHPSLDWGPHLHGI</sequence>
<keyword evidence="3" id="KW-1133">Transmembrane helix</keyword>
<keyword evidence="1" id="KW-0863">Zinc-finger</keyword>
<organism evidence="5 6">
    <name type="scientific">Elaeis guineensis var. tenera</name>
    <name type="common">Oil palm</name>
    <dbReference type="NCBI Taxonomy" id="51953"/>
    <lineage>
        <taxon>Eukaryota</taxon>
        <taxon>Viridiplantae</taxon>
        <taxon>Streptophyta</taxon>
        <taxon>Embryophyta</taxon>
        <taxon>Tracheophyta</taxon>
        <taxon>Spermatophyta</taxon>
        <taxon>Magnoliopsida</taxon>
        <taxon>Liliopsida</taxon>
        <taxon>Arecaceae</taxon>
        <taxon>Arecoideae</taxon>
        <taxon>Cocoseae</taxon>
        <taxon>Elaeidinae</taxon>
        <taxon>Elaeis</taxon>
    </lineage>
</organism>